<dbReference type="AlphaFoldDB" id="A0A1J9RCS0"/>
<organism evidence="1 2">
    <name type="scientific">Blastomyces percursus</name>
    <dbReference type="NCBI Taxonomy" id="1658174"/>
    <lineage>
        <taxon>Eukaryota</taxon>
        <taxon>Fungi</taxon>
        <taxon>Dikarya</taxon>
        <taxon>Ascomycota</taxon>
        <taxon>Pezizomycotina</taxon>
        <taxon>Eurotiomycetes</taxon>
        <taxon>Eurotiomycetidae</taxon>
        <taxon>Onygenales</taxon>
        <taxon>Ajellomycetaceae</taxon>
        <taxon>Blastomyces</taxon>
    </lineage>
</organism>
<dbReference type="STRING" id="1658174.A0A1J9RCS0"/>
<gene>
    <name evidence="1" type="ORF">ACJ73_02850</name>
</gene>
<accession>A0A1J9RCS0</accession>
<dbReference type="OrthoDB" id="4188098at2759"/>
<dbReference type="VEuPathDB" id="FungiDB:ACJ73_02850"/>
<reference evidence="1 2" key="1">
    <citation type="submission" date="2015-08" db="EMBL/GenBank/DDBJ databases">
        <title>Emmonsia species relationships and genome sequence.</title>
        <authorList>
            <person name="Cuomo C.A."/>
            <person name="Schwartz I.S."/>
            <person name="Kenyon C."/>
            <person name="De Hoog G.S."/>
            <person name="Govender N.P."/>
            <person name="Botha A."/>
            <person name="Moreno L."/>
            <person name="De Vries M."/>
            <person name="Munoz J.F."/>
            <person name="Stielow J.B."/>
        </authorList>
    </citation>
    <scope>NUCLEOTIDE SEQUENCE [LARGE SCALE GENOMIC DNA]</scope>
    <source>
        <strain evidence="1 2">EI222</strain>
    </source>
</reference>
<sequence length="220" mass="23361">MLGLGQIQVEVLDRRDGKGYAELSSGHTSSGYEPSRMCSKCALYRVAILECTTAYPATHSVVPIPGVDESSFDVTMAFNSLFAAEDSGGDGGLCGPPHRDTSANPWCSICVNPTFYQRAGKPTEGSVIKSLVEMGLKIGMGAAAVVRDALPDSCGLLLCGPCASLMRQFKGRLGPTVEKRKKEGVEMRAVIEFLSTASVLYQTYVRKGCGLFIGSKGFTA</sequence>
<evidence type="ECO:0000313" key="1">
    <source>
        <dbReference type="EMBL" id="OJD25780.1"/>
    </source>
</evidence>
<name>A0A1J9RCS0_9EURO</name>
<dbReference type="Proteomes" id="UP000242791">
    <property type="component" value="Unassembled WGS sequence"/>
</dbReference>
<dbReference type="EMBL" id="LGTZ01000321">
    <property type="protein sequence ID" value="OJD25780.1"/>
    <property type="molecule type" value="Genomic_DNA"/>
</dbReference>
<evidence type="ECO:0000313" key="2">
    <source>
        <dbReference type="Proteomes" id="UP000242791"/>
    </source>
</evidence>
<comment type="caution">
    <text evidence="1">The sequence shown here is derived from an EMBL/GenBank/DDBJ whole genome shotgun (WGS) entry which is preliminary data.</text>
</comment>
<protein>
    <submittedName>
        <fullName evidence="1">Uncharacterized protein</fullName>
    </submittedName>
</protein>
<proteinExistence type="predicted"/>
<keyword evidence="2" id="KW-1185">Reference proteome</keyword>